<dbReference type="InterPro" id="IPR040634">
    <property type="entry name" value="Arg_decarb_HB"/>
</dbReference>
<comment type="cofactor">
    <cofactor evidence="1 12 13">
        <name>pyridoxal 5'-phosphate</name>
        <dbReference type="ChEBI" id="CHEBI:597326"/>
    </cofactor>
</comment>
<dbReference type="eggNOG" id="COG1166">
    <property type="taxonomic scope" value="Bacteria"/>
</dbReference>
<dbReference type="AlphaFoldDB" id="A3ILQ1"/>
<evidence type="ECO:0000256" key="13">
    <source>
        <dbReference type="PIRSR" id="PIRSR001336-50"/>
    </source>
</evidence>
<dbReference type="InterPro" id="IPR022657">
    <property type="entry name" value="De-COase2_CS"/>
</dbReference>
<feature type="modified residue" description="N6-(pyridoxal phosphate)lysine" evidence="12 13">
    <location>
        <position position="135"/>
    </location>
</feature>
<organism evidence="18 19">
    <name type="scientific">Crocosphaera chwakensis CCY0110</name>
    <dbReference type="NCBI Taxonomy" id="391612"/>
    <lineage>
        <taxon>Bacteria</taxon>
        <taxon>Bacillati</taxon>
        <taxon>Cyanobacteriota</taxon>
        <taxon>Cyanophyceae</taxon>
        <taxon>Oscillatoriophycideae</taxon>
        <taxon>Chroococcales</taxon>
        <taxon>Aphanothecaceae</taxon>
        <taxon>Crocosphaera</taxon>
        <taxon>Crocosphaera chwakensis</taxon>
    </lineage>
</organism>
<dbReference type="FunFam" id="3.20.20.10:FF:000001">
    <property type="entry name" value="Biosynthetic arginine decarboxylase"/>
    <property type="match status" value="1"/>
</dbReference>
<feature type="binding site" evidence="12">
    <location>
        <begin position="317"/>
        <end position="327"/>
    </location>
    <ligand>
        <name>substrate</name>
    </ligand>
</feature>
<evidence type="ECO:0000256" key="7">
    <source>
        <dbReference type="ARBA" id="ARBA00022842"/>
    </source>
</evidence>
<comment type="catalytic activity">
    <reaction evidence="12">
        <text>L-arginine + H(+) = agmatine + CO2</text>
        <dbReference type="Rhea" id="RHEA:17641"/>
        <dbReference type="ChEBI" id="CHEBI:15378"/>
        <dbReference type="ChEBI" id="CHEBI:16526"/>
        <dbReference type="ChEBI" id="CHEBI:32682"/>
        <dbReference type="ChEBI" id="CHEBI:58145"/>
        <dbReference type="EC" id="4.1.1.19"/>
    </reaction>
</comment>
<comment type="pathway">
    <text evidence="12">Amine and polyamine biosynthesis; agmatine biosynthesis; agmatine from L-arginine: step 1/1.</text>
</comment>
<dbReference type="PROSITE" id="PS00878">
    <property type="entry name" value="ODR_DC_2_1"/>
    <property type="match status" value="1"/>
</dbReference>
<comment type="caution">
    <text evidence="18">The sequence shown here is derived from an EMBL/GenBank/DDBJ whole genome shotgun (WGS) entry which is preliminary data.</text>
</comment>
<name>A3ILQ1_9CHRO</name>
<dbReference type="UniPathway" id="UPA00186">
    <property type="reaction ID" value="UER00284"/>
</dbReference>
<dbReference type="GO" id="GO:0008792">
    <property type="term" value="F:arginine decarboxylase activity"/>
    <property type="evidence" value="ECO:0007669"/>
    <property type="project" value="UniProtKB-UniRule"/>
</dbReference>
<dbReference type="EC" id="4.1.1.19" evidence="12"/>
<sequence>MKEISPSQNLNVLEKPLVQKIINLDPIKKLEKSSAQSQWSIQDSEELYGINRWGIPYFSINNLGHITVAPKGNRGRSLDLFKLVKALEERSLNLPLLIHFPDIIEDRIEELNSCFAHAITRYNYEGSYQGVFPIKVNQQRHIVQAIVNCGNNHKYGLEVGSKPELLIALAQLKESNALLICNGYKDQKYIETALLARRLGYQTIVVVEQLSEIKLAIDTAKTQGIRPVLGIRAKLSSKGDSRWGNSAGDKAKFGLTISEIMEAIEQLKAAEMLESLQLLHFHIGSQISSIATIKEALTEASQIYVNLSQLGASMKYFDVGGGLGIDYDGSHSHFPASKNYSMQNYANDVVAAIKIACETQKLKVPIIISESGRAIASHQSVLLTNVLGVDKIPTFPIDIEKDKCHSLVQEMANIYDAINSANCQESYHDILQLKKEGESLFSFGYLNLKDRAKVESLFWQCCQRIQGIVNHTNTGFDGLETLNELLFSTYYCNFSVFQSLPDSWAIEQLFPVMPIHRLNEKPTELGILADLTCDSDGQIAKFIGSQEVKPHLELHQFYEGQPYYLGIFLSGAYQEIMGSLHNLFGDTNAVHVRLDSEGYHIEHVVRGNSMAEVLKYVQYDSQDMVETMRQKTEKALKEKRLTLKESWLFLKHYEEALCNYTYLR</sequence>
<keyword evidence="9 12" id="KW-0745">Spermidine biosynthesis</keyword>
<evidence type="ECO:0000313" key="19">
    <source>
        <dbReference type="Proteomes" id="UP000003781"/>
    </source>
</evidence>
<dbReference type="Pfam" id="PF02784">
    <property type="entry name" value="Orn_Arg_deC_N"/>
    <property type="match status" value="1"/>
</dbReference>
<evidence type="ECO:0000256" key="5">
    <source>
        <dbReference type="ARBA" id="ARBA00022723"/>
    </source>
</evidence>
<keyword evidence="6 12" id="KW-0210">Decarboxylase</keyword>
<dbReference type="InterPro" id="IPR002985">
    <property type="entry name" value="Arg_decrbxlase"/>
</dbReference>
<dbReference type="EMBL" id="AAXW01000005">
    <property type="protein sequence ID" value="EAZ92702.1"/>
    <property type="molecule type" value="Genomic_DNA"/>
</dbReference>
<comment type="cofactor">
    <cofactor evidence="2 12">
        <name>Mg(2+)</name>
        <dbReference type="ChEBI" id="CHEBI:18420"/>
    </cofactor>
</comment>
<dbReference type="OrthoDB" id="9802658at2"/>
<dbReference type="GO" id="GO:0008295">
    <property type="term" value="P:spermidine biosynthetic process"/>
    <property type="evidence" value="ECO:0007669"/>
    <property type="project" value="UniProtKB-UniRule"/>
</dbReference>
<evidence type="ECO:0000256" key="3">
    <source>
        <dbReference type="ARBA" id="ARBA00002257"/>
    </source>
</evidence>
<feature type="domain" description="Orn/DAP/Arg decarboxylase 2 N-terminal" evidence="15">
    <location>
        <begin position="127"/>
        <end position="376"/>
    </location>
</feature>
<dbReference type="InterPro" id="IPR022653">
    <property type="entry name" value="De-COase2_pyr-phos_BS"/>
</dbReference>
<dbReference type="SUPFAM" id="SSF50621">
    <property type="entry name" value="Alanine racemase C-terminal domain-like"/>
    <property type="match status" value="1"/>
</dbReference>
<dbReference type="InterPro" id="IPR000183">
    <property type="entry name" value="Orn/DAP/Arg_de-COase"/>
</dbReference>
<comment type="function">
    <text evidence="3 12">Catalyzes the biosynthesis of agmatine from arginine.</text>
</comment>
<dbReference type="InterPro" id="IPR022644">
    <property type="entry name" value="De-COase2_N"/>
</dbReference>
<evidence type="ECO:0000256" key="14">
    <source>
        <dbReference type="PIRSR" id="PIRSR600183-50"/>
    </source>
</evidence>
<keyword evidence="11 12" id="KW-0456">Lyase</keyword>
<evidence type="ECO:0000256" key="1">
    <source>
        <dbReference type="ARBA" id="ARBA00001933"/>
    </source>
</evidence>
<accession>A3ILQ1</accession>
<dbReference type="Pfam" id="PF17810">
    <property type="entry name" value="Arg_decarb_HB"/>
    <property type="match status" value="1"/>
</dbReference>
<feature type="domain" description="Arginine decarboxylase helical bundle" evidence="16">
    <location>
        <begin position="402"/>
        <end position="474"/>
    </location>
</feature>
<dbReference type="InterPro" id="IPR041128">
    <property type="entry name" value="Arg_decarbox_C"/>
</dbReference>
<dbReference type="NCBIfam" id="NF003763">
    <property type="entry name" value="PRK05354.1"/>
    <property type="match status" value="1"/>
</dbReference>
<dbReference type="NCBIfam" id="TIGR01273">
    <property type="entry name" value="speA"/>
    <property type="match status" value="1"/>
</dbReference>
<feature type="domain" description="Arginine decarboxylase C-terminal helical" evidence="17">
    <location>
        <begin position="610"/>
        <end position="663"/>
    </location>
</feature>
<evidence type="ECO:0000313" key="18">
    <source>
        <dbReference type="EMBL" id="EAZ92702.1"/>
    </source>
</evidence>
<proteinExistence type="inferred from homology"/>
<dbReference type="HAMAP" id="MF_01417">
    <property type="entry name" value="SpeA"/>
    <property type="match status" value="1"/>
</dbReference>
<evidence type="ECO:0000259" key="16">
    <source>
        <dbReference type="Pfam" id="PF17810"/>
    </source>
</evidence>
<dbReference type="InterPro" id="IPR029066">
    <property type="entry name" value="PLP-binding_barrel"/>
</dbReference>
<dbReference type="SUPFAM" id="SSF51419">
    <property type="entry name" value="PLP-binding barrel"/>
    <property type="match status" value="1"/>
</dbReference>
<dbReference type="GO" id="GO:0046872">
    <property type="term" value="F:metal ion binding"/>
    <property type="evidence" value="ECO:0007669"/>
    <property type="project" value="UniProtKB-KW"/>
</dbReference>
<evidence type="ECO:0000259" key="17">
    <source>
        <dbReference type="Pfam" id="PF17944"/>
    </source>
</evidence>
<evidence type="ECO:0000259" key="15">
    <source>
        <dbReference type="Pfam" id="PF02784"/>
    </source>
</evidence>
<dbReference type="Gene3D" id="2.40.37.10">
    <property type="entry name" value="Lyase, Ornithine Decarboxylase, Chain A, domain 1"/>
    <property type="match status" value="1"/>
</dbReference>
<dbReference type="CDD" id="cd06830">
    <property type="entry name" value="PLPDE_III_ADC"/>
    <property type="match status" value="1"/>
</dbReference>
<evidence type="ECO:0000256" key="9">
    <source>
        <dbReference type="ARBA" id="ARBA00023066"/>
    </source>
</evidence>
<gene>
    <name evidence="12" type="primary">speA</name>
    <name evidence="18" type="ORF">CY0110_24086</name>
</gene>
<evidence type="ECO:0000256" key="11">
    <source>
        <dbReference type="ARBA" id="ARBA00023239"/>
    </source>
</evidence>
<dbReference type="Gene3D" id="3.20.20.10">
    <property type="entry name" value="Alanine racemase"/>
    <property type="match status" value="1"/>
</dbReference>
<dbReference type="PRINTS" id="PR01179">
    <property type="entry name" value="ODADCRBXLASE"/>
</dbReference>
<comment type="similarity">
    <text evidence="4 12">Belongs to the Orn/Lys/Arg decarboxylase class-II family. SpeA subfamily.</text>
</comment>
<keyword evidence="7 12" id="KW-0460">Magnesium</keyword>
<evidence type="ECO:0000256" key="4">
    <source>
        <dbReference type="ARBA" id="ARBA00008357"/>
    </source>
</evidence>
<dbReference type="Gene3D" id="1.20.58.930">
    <property type="match status" value="1"/>
</dbReference>
<evidence type="ECO:0000256" key="12">
    <source>
        <dbReference type="HAMAP-Rule" id="MF_01417"/>
    </source>
</evidence>
<evidence type="ECO:0000256" key="8">
    <source>
        <dbReference type="ARBA" id="ARBA00022898"/>
    </source>
</evidence>
<keyword evidence="19" id="KW-1185">Reference proteome</keyword>
<dbReference type="PANTHER" id="PTHR43295">
    <property type="entry name" value="ARGININE DECARBOXYLASE"/>
    <property type="match status" value="1"/>
</dbReference>
<dbReference type="GO" id="GO:0033388">
    <property type="term" value="P:putrescine biosynthetic process from arginine"/>
    <property type="evidence" value="ECO:0007669"/>
    <property type="project" value="UniProtKB-ARBA"/>
</dbReference>
<dbReference type="Pfam" id="PF17944">
    <property type="entry name" value="Arg_decarbox_C"/>
    <property type="match status" value="1"/>
</dbReference>
<dbReference type="PRINTS" id="PR01180">
    <property type="entry name" value="ARGDCRBXLASE"/>
</dbReference>
<evidence type="ECO:0000256" key="2">
    <source>
        <dbReference type="ARBA" id="ARBA00001946"/>
    </source>
</evidence>
<dbReference type="PROSITE" id="PS00879">
    <property type="entry name" value="ODR_DC_2_2"/>
    <property type="match status" value="1"/>
</dbReference>
<dbReference type="Proteomes" id="UP000003781">
    <property type="component" value="Unassembled WGS sequence"/>
</dbReference>
<keyword evidence="5 12" id="KW-0479">Metal-binding</keyword>
<evidence type="ECO:0000256" key="6">
    <source>
        <dbReference type="ARBA" id="ARBA00022793"/>
    </source>
</evidence>
<dbReference type="PANTHER" id="PTHR43295:SF9">
    <property type="entry name" value="BIOSYNTHETIC ARGININE DECARBOXYLASE"/>
    <property type="match status" value="1"/>
</dbReference>
<evidence type="ECO:0000256" key="10">
    <source>
        <dbReference type="ARBA" id="ARBA00023115"/>
    </source>
</evidence>
<protein>
    <recommendedName>
        <fullName evidence="12">Biosynthetic arginine decarboxylase</fullName>
        <shortName evidence="12">ADC</shortName>
        <ecNumber evidence="12">4.1.1.19</ecNumber>
    </recommendedName>
</protein>
<feature type="active site" description="Proton donor" evidence="14">
    <location>
        <position position="533"/>
    </location>
</feature>
<dbReference type="PIRSF" id="PIRSF001336">
    <property type="entry name" value="Arg_decrbxlase"/>
    <property type="match status" value="1"/>
</dbReference>
<keyword evidence="10 12" id="KW-0620">Polyamine biosynthesis</keyword>
<dbReference type="InterPro" id="IPR009006">
    <property type="entry name" value="Ala_racemase/Decarboxylase_C"/>
</dbReference>
<reference evidence="18 19" key="1">
    <citation type="submission" date="2007-03" db="EMBL/GenBank/DDBJ databases">
        <authorList>
            <person name="Stal L."/>
            <person name="Ferriera S."/>
            <person name="Johnson J."/>
            <person name="Kravitz S."/>
            <person name="Beeson K."/>
            <person name="Sutton G."/>
            <person name="Rogers Y.-H."/>
            <person name="Friedman R."/>
            <person name="Frazier M."/>
            <person name="Venter J.C."/>
        </authorList>
    </citation>
    <scope>NUCLEOTIDE SEQUENCE [LARGE SCALE GENOMIC DNA]</scope>
    <source>
        <strain evidence="18 19">CCY0110</strain>
    </source>
</reference>
<dbReference type="GO" id="GO:0006527">
    <property type="term" value="P:L-arginine catabolic process"/>
    <property type="evidence" value="ECO:0007669"/>
    <property type="project" value="InterPro"/>
</dbReference>
<dbReference type="Gene3D" id="1.10.287.3440">
    <property type="match status" value="1"/>
</dbReference>
<keyword evidence="8 12" id="KW-0663">Pyridoxal phosphate</keyword>